<dbReference type="Ensembl" id="ENSSDUT00000026852.1">
    <property type="protein sequence ID" value="ENSSDUP00000026380.1"/>
    <property type="gene ID" value="ENSSDUG00000019141.1"/>
</dbReference>
<organism evidence="2 3">
    <name type="scientific">Seriola dumerili</name>
    <name type="common">Greater amberjack</name>
    <name type="synonym">Caranx dumerili</name>
    <dbReference type="NCBI Taxonomy" id="41447"/>
    <lineage>
        <taxon>Eukaryota</taxon>
        <taxon>Metazoa</taxon>
        <taxon>Chordata</taxon>
        <taxon>Craniata</taxon>
        <taxon>Vertebrata</taxon>
        <taxon>Euteleostomi</taxon>
        <taxon>Actinopterygii</taxon>
        <taxon>Neopterygii</taxon>
        <taxon>Teleostei</taxon>
        <taxon>Neoteleostei</taxon>
        <taxon>Acanthomorphata</taxon>
        <taxon>Carangaria</taxon>
        <taxon>Carangiformes</taxon>
        <taxon>Carangidae</taxon>
        <taxon>Seriola</taxon>
    </lineage>
</organism>
<feature type="compositionally biased region" description="Basic residues" evidence="1">
    <location>
        <begin position="1"/>
        <end position="12"/>
    </location>
</feature>
<proteinExistence type="predicted"/>
<dbReference type="OMA" id="PAWENAP"/>
<dbReference type="InterPro" id="IPR042566">
    <property type="entry name" value="L1_C"/>
</dbReference>
<reference evidence="2" key="2">
    <citation type="submission" date="2025-09" db="UniProtKB">
        <authorList>
            <consortium name="Ensembl"/>
        </authorList>
    </citation>
    <scope>IDENTIFICATION</scope>
</reference>
<feature type="region of interest" description="Disordered" evidence="1">
    <location>
        <begin position="1"/>
        <end position="22"/>
    </location>
</feature>
<keyword evidence="3" id="KW-1185">Reference proteome</keyword>
<dbReference type="PANTHER" id="PTHR11505">
    <property type="entry name" value="L1 TRANSPOSABLE ELEMENT-RELATED"/>
    <property type="match status" value="1"/>
</dbReference>
<name>A0A3B4V8L8_SERDU</name>
<protein>
    <submittedName>
        <fullName evidence="2">Uncharacterized protein</fullName>
    </submittedName>
</protein>
<dbReference type="AlphaFoldDB" id="A0A3B4V8L8"/>
<dbReference type="Gene3D" id="3.30.250.20">
    <property type="entry name" value="L1 transposable element, C-terminal domain"/>
    <property type="match status" value="1"/>
</dbReference>
<accession>A0A3B4V8L8</accession>
<evidence type="ECO:0000256" key="1">
    <source>
        <dbReference type="SAM" id="MobiDB-lite"/>
    </source>
</evidence>
<dbReference type="STRING" id="41447.ENSSDUP00000026380"/>
<reference evidence="2" key="1">
    <citation type="submission" date="2025-08" db="UniProtKB">
        <authorList>
            <consortium name="Ensembl"/>
        </authorList>
    </citation>
    <scope>IDENTIFICATION</scope>
</reference>
<sequence>ANRLPVRAHRSLAPKPQPNSRPRPMIVRFLQYLVKEEILRYSRSQKQLCYKGSPIRIHPDLSADLARQWGEFGGIKSQLYKTGVKFRHLFPNRFVISFQGAQHEFAAPAAAARFAREVIQPMLEMADGITPFSV</sequence>
<dbReference type="InterPro" id="IPR004244">
    <property type="entry name" value="Transposase_22"/>
</dbReference>
<evidence type="ECO:0000313" key="3">
    <source>
        <dbReference type="Proteomes" id="UP000261420"/>
    </source>
</evidence>
<dbReference type="Proteomes" id="UP000261420">
    <property type="component" value="Unplaced"/>
</dbReference>
<dbReference type="GeneTree" id="ENSGT00940000179602"/>
<evidence type="ECO:0000313" key="2">
    <source>
        <dbReference type="Ensembl" id="ENSSDUP00000026380.1"/>
    </source>
</evidence>